<reference evidence="2" key="1">
    <citation type="journal article" date="2023" name="Plant J.">
        <title>Genome sequences and population genomics provide insights into the demographic history, inbreeding, and mutation load of two 'living fossil' tree species of Dipteronia.</title>
        <authorList>
            <person name="Feng Y."/>
            <person name="Comes H.P."/>
            <person name="Chen J."/>
            <person name="Zhu S."/>
            <person name="Lu R."/>
            <person name="Zhang X."/>
            <person name="Li P."/>
            <person name="Qiu J."/>
            <person name="Olsen K.M."/>
            <person name="Qiu Y."/>
        </authorList>
    </citation>
    <scope>NUCLEOTIDE SEQUENCE</scope>
    <source>
        <strain evidence="2">KIB01</strain>
    </source>
</reference>
<evidence type="ECO:0000313" key="3">
    <source>
        <dbReference type="Proteomes" id="UP001280121"/>
    </source>
</evidence>
<evidence type="ECO:0000313" key="2">
    <source>
        <dbReference type="EMBL" id="KAK2635987.1"/>
    </source>
</evidence>
<sequence>MQNLLIWRAIIMELLLVITVLCFSFSLFQSPCVSLDIQVQPLLQNGQLYVSTVQLPRKLRFTAEVTVNGDGETLLSHNKHREEEEVAPGKEEKVSHGNGSKGTWQEWVEGTDTSQYFTMDYSHVKRRRPIHNKSLPVAP</sequence>
<keyword evidence="3" id="KW-1185">Reference proteome</keyword>
<dbReference type="AlphaFoldDB" id="A0AAD9WMV4"/>
<proteinExistence type="predicted"/>
<organism evidence="2 3">
    <name type="scientific">Dipteronia dyeriana</name>
    <dbReference type="NCBI Taxonomy" id="168575"/>
    <lineage>
        <taxon>Eukaryota</taxon>
        <taxon>Viridiplantae</taxon>
        <taxon>Streptophyta</taxon>
        <taxon>Embryophyta</taxon>
        <taxon>Tracheophyta</taxon>
        <taxon>Spermatophyta</taxon>
        <taxon>Magnoliopsida</taxon>
        <taxon>eudicotyledons</taxon>
        <taxon>Gunneridae</taxon>
        <taxon>Pentapetalae</taxon>
        <taxon>rosids</taxon>
        <taxon>malvids</taxon>
        <taxon>Sapindales</taxon>
        <taxon>Sapindaceae</taxon>
        <taxon>Hippocastanoideae</taxon>
        <taxon>Acereae</taxon>
        <taxon>Dipteronia</taxon>
    </lineage>
</organism>
<gene>
    <name evidence="2" type="ORF">Ddye_030779</name>
</gene>
<comment type="caution">
    <text evidence="2">The sequence shown here is derived from an EMBL/GenBank/DDBJ whole genome shotgun (WGS) entry which is preliminary data.</text>
</comment>
<protein>
    <submittedName>
        <fullName evidence="2">Uncharacterized protein</fullName>
    </submittedName>
</protein>
<evidence type="ECO:0000256" key="1">
    <source>
        <dbReference type="SAM" id="MobiDB-lite"/>
    </source>
</evidence>
<feature type="region of interest" description="Disordered" evidence="1">
    <location>
        <begin position="72"/>
        <end position="107"/>
    </location>
</feature>
<accession>A0AAD9WMV4</accession>
<dbReference type="Proteomes" id="UP001280121">
    <property type="component" value="Unassembled WGS sequence"/>
</dbReference>
<dbReference type="EMBL" id="JANJYI010000009">
    <property type="protein sequence ID" value="KAK2635987.1"/>
    <property type="molecule type" value="Genomic_DNA"/>
</dbReference>
<name>A0AAD9WMV4_9ROSI</name>
<feature type="compositionally biased region" description="Basic and acidic residues" evidence="1">
    <location>
        <begin position="80"/>
        <end position="95"/>
    </location>
</feature>